<evidence type="ECO:0000313" key="2">
    <source>
        <dbReference type="EMBL" id="TDY50887.1"/>
    </source>
</evidence>
<dbReference type="Gene3D" id="3.30.300.30">
    <property type="match status" value="1"/>
</dbReference>
<comment type="caution">
    <text evidence="2">The sequence shown here is derived from an EMBL/GenBank/DDBJ whole genome shotgun (WGS) entry which is preliminary data.</text>
</comment>
<sequence>MSQSIRNIQPARSTSDPGVVSALFAHARACPQAPASARGEQCLSFAEVAAQVCRLVNGLRAFGLKPGDRVLLQDPKIDGWFRTGDMLWMDDIGELHYVSRRKLLLIRDGENISPVEVEAALRRHPAIEDAAVAGVPDAQLGQRVIAFVVPGDTVRFSAEAVLRDLSSELSDFKMPEMLVIVERIPRTPLRKLDRRAIDQLALEQSLPAR</sequence>
<dbReference type="Gene3D" id="3.40.50.12780">
    <property type="entry name" value="N-terminal domain of ligase-like"/>
    <property type="match status" value="1"/>
</dbReference>
<evidence type="ECO:0000259" key="1">
    <source>
        <dbReference type="Pfam" id="PF13193"/>
    </source>
</evidence>
<dbReference type="InterPro" id="IPR025110">
    <property type="entry name" value="AMP-bd_C"/>
</dbReference>
<dbReference type="RefSeq" id="WP_377681471.1">
    <property type="nucleotide sequence ID" value="NZ_JBHLUW010000003.1"/>
</dbReference>
<dbReference type="SUPFAM" id="SSF56801">
    <property type="entry name" value="Acetyl-CoA synthetase-like"/>
    <property type="match status" value="2"/>
</dbReference>
<reference evidence="2 3" key="1">
    <citation type="submission" date="2019-03" db="EMBL/GenBank/DDBJ databases">
        <title>Genomic Encyclopedia of Type Strains, Phase III (KMG-III): the genomes of soil and plant-associated and newly described type strains.</title>
        <authorList>
            <person name="Whitman W."/>
        </authorList>
    </citation>
    <scope>NUCLEOTIDE SEQUENCE [LARGE SCALE GENOMIC DNA]</scope>
    <source>
        <strain evidence="2 3">LMG 29544</strain>
    </source>
</reference>
<dbReference type="Pfam" id="PF13193">
    <property type="entry name" value="AMP-binding_C"/>
    <property type="match status" value="1"/>
</dbReference>
<keyword evidence="3" id="KW-1185">Reference proteome</keyword>
<name>A0A4R8LVS2_9BURK</name>
<dbReference type="PANTHER" id="PTHR43767">
    <property type="entry name" value="LONG-CHAIN-FATTY-ACID--COA LIGASE"/>
    <property type="match status" value="1"/>
</dbReference>
<dbReference type="InterPro" id="IPR045851">
    <property type="entry name" value="AMP-bd_C_sf"/>
</dbReference>
<dbReference type="GO" id="GO:0016877">
    <property type="term" value="F:ligase activity, forming carbon-sulfur bonds"/>
    <property type="evidence" value="ECO:0007669"/>
    <property type="project" value="UniProtKB-ARBA"/>
</dbReference>
<dbReference type="Proteomes" id="UP000295509">
    <property type="component" value="Unassembled WGS sequence"/>
</dbReference>
<accession>A0A4R8LVS2</accession>
<dbReference type="AlphaFoldDB" id="A0A4R8LVS2"/>
<gene>
    <name evidence="2" type="ORF">BX592_108124</name>
</gene>
<evidence type="ECO:0000313" key="3">
    <source>
        <dbReference type="Proteomes" id="UP000295509"/>
    </source>
</evidence>
<protein>
    <submittedName>
        <fullName evidence="2">AMP-binding enzyme</fullName>
    </submittedName>
</protein>
<proteinExistence type="predicted"/>
<dbReference type="EMBL" id="SORE01000008">
    <property type="protein sequence ID" value="TDY50887.1"/>
    <property type="molecule type" value="Genomic_DNA"/>
</dbReference>
<feature type="domain" description="AMP-binding enzyme C-terminal" evidence="1">
    <location>
        <begin position="116"/>
        <end position="189"/>
    </location>
</feature>
<dbReference type="InterPro" id="IPR042099">
    <property type="entry name" value="ANL_N_sf"/>
</dbReference>
<dbReference type="PANTHER" id="PTHR43767:SF10">
    <property type="entry name" value="SURFACTIN SYNTHASE SUBUNIT 1"/>
    <property type="match status" value="1"/>
</dbReference>
<organism evidence="2 3">
    <name type="scientific">Paraburkholderia rhizosphaerae</name>
    <dbReference type="NCBI Taxonomy" id="480658"/>
    <lineage>
        <taxon>Bacteria</taxon>
        <taxon>Pseudomonadati</taxon>
        <taxon>Pseudomonadota</taxon>
        <taxon>Betaproteobacteria</taxon>
        <taxon>Burkholderiales</taxon>
        <taxon>Burkholderiaceae</taxon>
        <taxon>Paraburkholderia</taxon>
    </lineage>
</organism>
<dbReference type="InterPro" id="IPR050237">
    <property type="entry name" value="ATP-dep_AMP-bd_enzyme"/>
</dbReference>